<dbReference type="OrthoDB" id="2322999at2759"/>
<dbReference type="Proteomes" id="UP000758603">
    <property type="component" value="Unassembled WGS sequence"/>
</dbReference>
<organism evidence="1 2">
    <name type="scientific">Truncatella angustata</name>
    <dbReference type="NCBI Taxonomy" id="152316"/>
    <lineage>
        <taxon>Eukaryota</taxon>
        <taxon>Fungi</taxon>
        <taxon>Dikarya</taxon>
        <taxon>Ascomycota</taxon>
        <taxon>Pezizomycotina</taxon>
        <taxon>Sordariomycetes</taxon>
        <taxon>Xylariomycetidae</taxon>
        <taxon>Amphisphaeriales</taxon>
        <taxon>Sporocadaceae</taxon>
        <taxon>Truncatella</taxon>
    </lineage>
</organism>
<dbReference type="AlphaFoldDB" id="A0A9P8UDQ7"/>
<proteinExistence type="predicted"/>
<gene>
    <name evidence="1" type="ORF">BKA67DRAFT_579266</name>
</gene>
<sequence length="186" mass="21390">MALAAYSPATYNDLPYLPVAGESFDKKNGYELVATFRELFRKHKVDRVFGLSLLHRHFDLDERERLVEYNGTAVPWDQDIKKFVQPNNWTFKGDIVRPFEFYYNGVEGATKDVVTPDTTKYQAFVESFKELLVQYNAADLFGLCSYPGDDYPGRVEVTQARANINLHPKDVSSQSLVPYSAQKHHR</sequence>
<accession>A0A9P8UDQ7</accession>
<evidence type="ECO:0000313" key="2">
    <source>
        <dbReference type="Proteomes" id="UP000758603"/>
    </source>
</evidence>
<dbReference type="EMBL" id="JAGPXC010000008">
    <property type="protein sequence ID" value="KAH6648040.1"/>
    <property type="molecule type" value="Genomic_DNA"/>
</dbReference>
<dbReference type="GeneID" id="70132649"/>
<comment type="caution">
    <text evidence="1">The sequence shown here is derived from an EMBL/GenBank/DDBJ whole genome shotgun (WGS) entry which is preliminary data.</text>
</comment>
<dbReference type="RefSeq" id="XP_045954552.1">
    <property type="nucleotide sequence ID" value="XM_046103758.1"/>
</dbReference>
<protein>
    <submittedName>
        <fullName evidence="1">Uncharacterized protein</fullName>
    </submittedName>
</protein>
<name>A0A9P8UDQ7_9PEZI</name>
<reference evidence="1" key="1">
    <citation type="journal article" date="2021" name="Nat. Commun.">
        <title>Genetic determinants of endophytism in the Arabidopsis root mycobiome.</title>
        <authorList>
            <person name="Mesny F."/>
            <person name="Miyauchi S."/>
            <person name="Thiergart T."/>
            <person name="Pickel B."/>
            <person name="Atanasova L."/>
            <person name="Karlsson M."/>
            <person name="Huettel B."/>
            <person name="Barry K.W."/>
            <person name="Haridas S."/>
            <person name="Chen C."/>
            <person name="Bauer D."/>
            <person name="Andreopoulos W."/>
            <person name="Pangilinan J."/>
            <person name="LaButti K."/>
            <person name="Riley R."/>
            <person name="Lipzen A."/>
            <person name="Clum A."/>
            <person name="Drula E."/>
            <person name="Henrissat B."/>
            <person name="Kohler A."/>
            <person name="Grigoriev I.V."/>
            <person name="Martin F.M."/>
            <person name="Hacquard S."/>
        </authorList>
    </citation>
    <scope>NUCLEOTIDE SEQUENCE</scope>
    <source>
        <strain evidence="1">MPI-SDFR-AT-0073</strain>
    </source>
</reference>
<evidence type="ECO:0000313" key="1">
    <source>
        <dbReference type="EMBL" id="KAH6648040.1"/>
    </source>
</evidence>
<keyword evidence="2" id="KW-1185">Reference proteome</keyword>